<dbReference type="CDD" id="cd06533">
    <property type="entry name" value="Glyco_transf_WecG_TagA"/>
    <property type="match status" value="1"/>
</dbReference>
<reference evidence="3 4" key="1">
    <citation type="submission" date="2023-09" db="EMBL/GenBank/DDBJ databases">
        <title>Microbacterium fusihabitans sp. nov., Microbacterium phycihabitans sp. nov., and Microbacterium cervinum sp. nov., isolated from dried seaweeds of beach.</title>
        <authorList>
            <person name="Lee S.D."/>
        </authorList>
    </citation>
    <scope>NUCLEOTIDE SEQUENCE [LARGE SCALE GENOMIC DNA]</scope>
    <source>
        <strain evidence="3 4">KSW4-17</strain>
    </source>
</reference>
<keyword evidence="2" id="KW-0808">Transferase</keyword>
<evidence type="ECO:0000256" key="1">
    <source>
        <dbReference type="ARBA" id="ARBA00022676"/>
    </source>
</evidence>
<dbReference type="PANTHER" id="PTHR34136:SF1">
    <property type="entry name" value="UDP-N-ACETYL-D-MANNOSAMINURONIC ACID TRANSFERASE"/>
    <property type="match status" value="1"/>
</dbReference>
<dbReference type="Pfam" id="PF03808">
    <property type="entry name" value="Glyco_tran_WecG"/>
    <property type="match status" value="1"/>
</dbReference>
<dbReference type="Proteomes" id="UP001263371">
    <property type="component" value="Unassembled WGS sequence"/>
</dbReference>
<dbReference type="PANTHER" id="PTHR34136">
    <property type="match status" value="1"/>
</dbReference>
<evidence type="ECO:0000313" key="3">
    <source>
        <dbReference type="EMBL" id="MDU0366392.1"/>
    </source>
</evidence>
<keyword evidence="4" id="KW-1185">Reference proteome</keyword>
<dbReference type="InterPro" id="IPR004629">
    <property type="entry name" value="WecG_TagA_CpsF"/>
</dbReference>
<keyword evidence="1" id="KW-0328">Glycosyltransferase</keyword>
<name>A0ABU3T4U7_9MICO</name>
<dbReference type="EMBL" id="JAWDIS010000001">
    <property type="protein sequence ID" value="MDU0366392.1"/>
    <property type="molecule type" value="Genomic_DNA"/>
</dbReference>
<comment type="caution">
    <text evidence="3">The sequence shown here is derived from an EMBL/GenBank/DDBJ whole genome shotgun (WGS) entry which is preliminary data.</text>
</comment>
<sequence length="255" mass="28419">MRTVSLPWDLGLVTPLDASEACDWILGAAEDLSRPRILSNLNLHALHLSLEDGPVHTLTSRSDVTLVDGWPILLLAKMASPKFGWPTTRERIGSTDWLSELMRRDPEIAVVAVGGTPETATRMTSYVNDRTSNMQWQHFDGFSFAPAAEASSETGIRDMVSRADVVLVGLGMPTQEQWILDHLALMKGGAVVANVGGCFDYFAGTQRLAPRWMGRFGLEWLYRLAHSPRRLAKRYLIEPFLLLSRLARRGQRPHA</sequence>
<proteinExistence type="predicted"/>
<accession>A0ABU3T4U7</accession>
<evidence type="ECO:0000256" key="2">
    <source>
        <dbReference type="ARBA" id="ARBA00022679"/>
    </source>
</evidence>
<dbReference type="RefSeq" id="WP_315993625.1">
    <property type="nucleotide sequence ID" value="NZ_JAWDIS010000001.1"/>
</dbReference>
<dbReference type="NCBIfam" id="TIGR00696">
    <property type="entry name" value="wecG_tagA_cpsF"/>
    <property type="match status" value="1"/>
</dbReference>
<protein>
    <submittedName>
        <fullName evidence="3">WecB/TagA/CpsF family glycosyltransferase</fullName>
    </submittedName>
</protein>
<organism evidence="3 4">
    <name type="scientific">Microbacterium galbum</name>
    <dbReference type="NCBI Taxonomy" id="3075994"/>
    <lineage>
        <taxon>Bacteria</taxon>
        <taxon>Bacillati</taxon>
        <taxon>Actinomycetota</taxon>
        <taxon>Actinomycetes</taxon>
        <taxon>Micrococcales</taxon>
        <taxon>Microbacteriaceae</taxon>
        <taxon>Microbacterium</taxon>
    </lineage>
</organism>
<gene>
    <name evidence="3" type="ORF">RWH45_04130</name>
</gene>
<evidence type="ECO:0000313" key="4">
    <source>
        <dbReference type="Proteomes" id="UP001263371"/>
    </source>
</evidence>